<sequence>MSLRTSYAINDFSIYLMPKLAAPECPPCQSHILPSVFEDDDDEVEIGQRETNVLSKVNKVFRKMIVRLKVPKPTSPKSFLSNRIRSSTLSSRISHSPPSSTRSSTSN</sequence>
<reference evidence="3" key="1">
    <citation type="submission" date="2014-03" db="EMBL/GenBank/DDBJ databases">
        <title>The Genome Sequence of Puccinia striiformis f. sp. tritici PST-78.</title>
        <authorList>
            <consortium name="The Broad Institute Genome Sequencing Platform"/>
            <person name="Cuomo C."/>
            <person name="Hulbert S."/>
            <person name="Chen X."/>
            <person name="Walker B."/>
            <person name="Young S.K."/>
            <person name="Zeng Q."/>
            <person name="Gargeya S."/>
            <person name="Fitzgerald M."/>
            <person name="Haas B."/>
            <person name="Abouelleil A."/>
            <person name="Alvarado L."/>
            <person name="Arachchi H.M."/>
            <person name="Berlin A.M."/>
            <person name="Chapman S.B."/>
            <person name="Goldberg J."/>
            <person name="Griggs A."/>
            <person name="Gujja S."/>
            <person name="Hansen M."/>
            <person name="Howarth C."/>
            <person name="Imamovic A."/>
            <person name="Larimer J."/>
            <person name="McCowan C."/>
            <person name="Montmayeur A."/>
            <person name="Murphy C."/>
            <person name="Neiman D."/>
            <person name="Pearson M."/>
            <person name="Priest M."/>
            <person name="Roberts A."/>
            <person name="Saif S."/>
            <person name="Shea T."/>
            <person name="Sisk P."/>
            <person name="Sykes S."/>
            <person name="Wortman J."/>
            <person name="Nusbaum C."/>
            <person name="Birren B."/>
        </authorList>
    </citation>
    <scope>NUCLEOTIDE SEQUENCE [LARGE SCALE GENOMIC DNA]</scope>
    <source>
        <strain evidence="3">race PST-78</strain>
    </source>
</reference>
<accession>A0A0L0UM43</accession>
<dbReference type="OrthoDB" id="10383255at2759"/>
<dbReference type="AlphaFoldDB" id="A0A0L0UM43"/>
<keyword evidence="3" id="KW-1185">Reference proteome</keyword>
<evidence type="ECO:0000313" key="2">
    <source>
        <dbReference type="EMBL" id="KNE88020.1"/>
    </source>
</evidence>
<protein>
    <submittedName>
        <fullName evidence="2">Uncharacterized protein</fullName>
    </submittedName>
</protein>
<dbReference type="Proteomes" id="UP000054564">
    <property type="component" value="Unassembled WGS sequence"/>
</dbReference>
<gene>
    <name evidence="2" type="ORF">PSTG_18585</name>
</gene>
<evidence type="ECO:0000256" key="1">
    <source>
        <dbReference type="SAM" id="MobiDB-lite"/>
    </source>
</evidence>
<feature type="region of interest" description="Disordered" evidence="1">
    <location>
        <begin position="72"/>
        <end position="107"/>
    </location>
</feature>
<comment type="caution">
    <text evidence="2">The sequence shown here is derived from an EMBL/GenBank/DDBJ whole genome shotgun (WGS) entry which is preliminary data.</text>
</comment>
<feature type="compositionally biased region" description="Low complexity" evidence="1">
    <location>
        <begin position="80"/>
        <end position="107"/>
    </location>
</feature>
<name>A0A0L0UM43_9BASI</name>
<proteinExistence type="predicted"/>
<organism evidence="2 3">
    <name type="scientific">Puccinia striiformis f. sp. tritici PST-78</name>
    <dbReference type="NCBI Taxonomy" id="1165861"/>
    <lineage>
        <taxon>Eukaryota</taxon>
        <taxon>Fungi</taxon>
        <taxon>Dikarya</taxon>
        <taxon>Basidiomycota</taxon>
        <taxon>Pucciniomycotina</taxon>
        <taxon>Pucciniomycetes</taxon>
        <taxon>Pucciniales</taxon>
        <taxon>Pucciniaceae</taxon>
        <taxon>Puccinia</taxon>
    </lineage>
</organism>
<dbReference type="EMBL" id="AJIL01003387">
    <property type="protein sequence ID" value="KNE88020.1"/>
    <property type="molecule type" value="Genomic_DNA"/>
</dbReference>
<evidence type="ECO:0000313" key="3">
    <source>
        <dbReference type="Proteomes" id="UP000054564"/>
    </source>
</evidence>